<gene>
    <name evidence="1" type="ORF">IC614_02655</name>
</gene>
<evidence type="ECO:0000313" key="1">
    <source>
        <dbReference type="EMBL" id="QPQ55522.1"/>
    </source>
</evidence>
<protein>
    <submittedName>
        <fullName evidence="1">Uncharacterized protein</fullName>
    </submittedName>
</protein>
<evidence type="ECO:0000313" key="2">
    <source>
        <dbReference type="Proteomes" id="UP000594873"/>
    </source>
</evidence>
<keyword evidence="2" id="KW-1185">Reference proteome</keyword>
<sequence length="86" mass="9782">MSKTNLGPGDTKSFWTRPVGMTTYLFFEAQEHDCEAIWHIELCCQKDRTMTLNPNEQKKVDISSAAGALVTVRNEGWASFSCWSDY</sequence>
<organism evidence="1 2">
    <name type="scientific">Allosphingosinicella flava</name>
    <dbReference type="NCBI Taxonomy" id="2771430"/>
    <lineage>
        <taxon>Bacteria</taxon>
        <taxon>Pseudomonadati</taxon>
        <taxon>Pseudomonadota</taxon>
        <taxon>Alphaproteobacteria</taxon>
        <taxon>Sphingomonadales</taxon>
        <taxon>Sphingomonadaceae</taxon>
        <taxon>Allosphingosinicella</taxon>
    </lineage>
</organism>
<dbReference type="AlphaFoldDB" id="A0A7T2LMV3"/>
<dbReference type="EMBL" id="CP065592">
    <property type="protein sequence ID" value="QPQ55522.1"/>
    <property type="molecule type" value="Genomic_DNA"/>
</dbReference>
<accession>A0A7T2LMV3</accession>
<proteinExistence type="predicted"/>
<dbReference type="KEGG" id="sflv:IC614_02655"/>
<reference evidence="1 2" key="1">
    <citation type="submission" date="2020-11" db="EMBL/GenBank/DDBJ databases">
        <title>Genome seq and assembly of Sphingosinicella sp.</title>
        <authorList>
            <person name="Chhetri G."/>
        </authorList>
    </citation>
    <scope>NUCLEOTIDE SEQUENCE [LARGE SCALE GENOMIC DNA]</scope>
    <source>
        <strain evidence="1 2">UDD2</strain>
    </source>
</reference>
<dbReference type="RefSeq" id="WP_200972194.1">
    <property type="nucleotide sequence ID" value="NZ_CP065592.1"/>
</dbReference>
<name>A0A7T2LMV3_9SPHN</name>
<dbReference type="Proteomes" id="UP000594873">
    <property type="component" value="Chromosome"/>
</dbReference>